<feature type="domain" description="NusG-like N-terminal" evidence="8">
    <location>
        <begin position="9"/>
        <end position="117"/>
    </location>
</feature>
<keyword evidence="3 5" id="KW-0805">Transcription regulation</keyword>
<evidence type="ECO:0000256" key="4">
    <source>
        <dbReference type="ARBA" id="ARBA00023163"/>
    </source>
</evidence>
<dbReference type="InterPro" id="IPR006645">
    <property type="entry name" value="NGN-like_dom"/>
</dbReference>
<evidence type="ECO:0000259" key="9">
    <source>
        <dbReference type="SMART" id="SM00739"/>
    </source>
</evidence>
<dbReference type="PANTHER" id="PTHR30265">
    <property type="entry name" value="RHO-INTERACTING TRANSCRIPTION TERMINATION FACTOR NUSG"/>
    <property type="match status" value="1"/>
</dbReference>
<dbReference type="InterPro" id="IPR005824">
    <property type="entry name" value="KOW"/>
</dbReference>
<dbReference type="Proteomes" id="UP000176413">
    <property type="component" value="Unassembled WGS sequence"/>
</dbReference>
<dbReference type="GO" id="GO:0003735">
    <property type="term" value="F:structural constituent of ribosome"/>
    <property type="evidence" value="ECO:0007669"/>
    <property type="project" value="InterPro"/>
</dbReference>
<dbReference type="Pfam" id="PF00467">
    <property type="entry name" value="KOW"/>
    <property type="match status" value="1"/>
</dbReference>
<dbReference type="FunFam" id="2.30.30.30:FF:000002">
    <property type="entry name" value="Transcription termination/antitermination factor NusG"/>
    <property type="match status" value="1"/>
</dbReference>
<dbReference type="PANTHER" id="PTHR30265:SF2">
    <property type="entry name" value="TRANSCRIPTION TERMINATION_ANTITERMINATION PROTEIN NUSG"/>
    <property type="match status" value="1"/>
</dbReference>
<gene>
    <name evidence="5" type="primary">nusG</name>
    <name evidence="10" type="ORF">A3D53_00320</name>
</gene>
<dbReference type="Gene3D" id="3.30.70.940">
    <property type="entry name" value="NusG, N-terminal domain"/>
    <property type="match status" value="1"/>
</dbReference>
<accession>A0A1F6MC51</accession>
<dbReference type="GO" id="GO:0005829">
    <property type="term" value="C:cytosol"/>
    <property type="evidence" value="ECO:0007669"/>
    <property type="project" value="TreeGrafter"/>
</dbReference>
<evidence type="ECO:0000256" key="6">
    <source>
        <dbReference type="NCBIfam" id="TIGR00922"/>
    </source>
</evidence>
<dbReference type="PRINTS" id="PR00338">
    <property type="entry name" value="NUSGTNSCPFCT"/>
</dbReference>
<proteinExistence type="inferred from homology"/>
<dbReference type="InterPro" id="IPR005825">
    <property type="entry name" value="Ribosomal_uL24_CS"/>
</dbReference>
<dbReference type="SUPFAM" id="SSF50104">
    <property type="entry name" value="Translation proteins SH3-like domain"/>
    <property type="match status" value="1"/>
</dbReference>
<dbReference type="GO" id="GO:0031564">
    <property type="term" value="P:transcription antitermination"/>
    <property type="evidence" value="ECO:0007669"/>
    <property type="project" value="UniProtKB-UniRule"/>
</dbReference>
<dbReference type="GO" id="GO:0006412">
    <property type="term" value="P:translation"/>
    <property type="evidence" value="ECO:0007669"/>
    <property type="project" value="InterPro"/>
</dbReference>
<dbReference type="SUPFAM" id="SSF82679">
    <property type="entry name" value="N-utilization substance G protein NusG, N-terminal domain"/>
    <property type="match status" value="1"/>
</dbReference>
<dbReference type="InterPro" id="IPR015869">
    <property type="entry name" value="Transcrpt_antiterm_NusG_bac_CS"/>
</dbReference>
<dbReference type="InterPro" id="IPR043425">
    <property type="entry name" value="NusG-like"/>
</dbReference>
<dbReference type="Gene3D" id="2.30.30.30">
    <property type="match status" value="1"/>
</dbReference>
<evidence type="ECO:0000256" key="3">
    <source>
        <dbReference type="ARBA" id="ARBA00023015"/>
    </source>
</evidence>
<evidence type="ECO:0000256" key="7">
    <source>
        <dbReference type="RuleBase" id="RU000538"/>
    </source>
</evidence>
<feature type="domain" description="KOW" evidence="9">
    <location>
        <begin position="128"/>
        <end position="155"/>
    </location>
</feature>
<keyword evidence="4 5" id="KW-0804">Transcription</keyword>
<comment type="caution">
    <text evidence="10">The sequence shown here is derived from an EMBL/GenBank/DDBJ whole genome shotgun (WGS) entry which is preliminary data.</text>
</comment>
<evidence type="ECO:0000313" key="11">
    <source>
        <dbReference type="Proteomes" id="UP000176413"/>
    </source>
</evidence>
<dbReference type="InterPro" id="IPR001062">
    <property type="entry name" value="Transcrpt_antiterm_NusG"/>
</dbReference>
<dbReference type="GO" id="GO:0005840">
    <property type="term" value="C:ribosome"/>
    <property type="evidence" value="ECO:0007669"/>
    <property type="project" value="InterPro"/>
</dbReference>
<dbReference type="HAMAP" id="MF_00948">
    <property type="entry name" value="NusG"/>
    <property type="match status" value="1"/>
</dbReference>
<dbReference type="InterPro" id="IPR008991">
    <property type="entry name" value="Translation_prot_SH3-like_sf"/>
</dbReference>
<comment type="similarity">
    <text evidence="5 7">Belongs to the NusG family.</text>
</comment>
<comment type="function">
    <text evidence="5 7">Participates in transcription elongation, termination and antitermination.</text>
</comment>
<name>A0A1F6MC51_9BACT</name>
<evidence type="ECO:0000259" key="8">
    <source>
        <dbReference type="SMART" id="SM00738"/>
    </source>
</evidence>
<dbReference type="SMART" id="SM00738">
    <property type="entry name" value="NGN"/>
    <property type="match status" value="1"/>
</dbReference>
<dbReference type="CDD" id="cd09891">
    <property type="entry name" value="NGN_Bact_1"/>
    <property type="match status" value="1"/>
</dbReference>
<dbReference type="NCBIfam" id="TIGR00922">
    <property type="entry name" value="nusG"/>
    <property type="match status" value="1"/>
</dbReference>
<sequence length="182" mass="20924">MAKQTLNLGRRWYVLHTYSGYEENVKHNIEQRVESFDMRDKIFNVLVPKEKKIKIKNGKRTQIEEKIFPGYILVEMVVTDDSWYVVRNTPNVTGFVGSGTTPTPIDQKEIETLLKRVSSTAEPTQKIDVEMGDIVRIVDGPFKNFEGKISQVDHERGRIKALVSMFGRETPVELDALQVKKI</sequence>
<dbReference type="EMBL" id="MFQA01000011">
    <property type="protein sequence ID" value="OGH69206.1"/>
    <property type="molecule type" value="Genomic_DNA"/>
</dbReference>
<protein>
    <recommendedName>
        <fullName evidence="5 6">Transcription termination/antitermination protein NusG</fullName>
    </recommendedName>
</protein>
<dbReference type="GO" id="GO:0032784">
    <property type="term" value="P:regulation of DNA-templated transcription elongation"/>
    <property type="evidence" value="ECO:0007669"/>
    <property type="project" value="InterPro"/>
</dbReference>
<dbReference type="Pfam" id="PF02357">
    <property type="entry name" value="NusG"/>
    <property type="match status" value="1"/>
</dbReference>
<keyword evidence="2 5" id="KW-0889">Transcription antitermination</keyword>
<keyword evidence="1 5" id="KW-0806">Transcription termination</keyword>
<evidence type="ECO:0000256" key="2">
    <source>
        <dbReference type="ARBA" id="ARBA00022814"/>
    </source>
</evidence>
<dbReference type="FunFam" id="3.30.70.940:FF:000002">
    <property type="entry name" value="Transcription termination/antitermination protein NusG"/>
    <property type="match status" value="1"/>
</dbReference>
<reference evidence="10 11" key="1">
    <citation type="journal article" date="2016" name="Nat. Commun.">
        <title>Thousands of microbial genomes shed light on interconnected biogeochemical processes in an aquifer system.</title>
        <authorList>
            <person name="Anantharaman K."/>
            <person name="Brown C.T."/>
            <person name="Hug L.A."/>
            <person name="Sharon I."/>
            <person name="Castelle C.J."/>
            <person name="Probst A.J."/>
            <person name="Thomas B.C."/>
            <person name="Singh A."/>
            <person name="Wilkins M.J."/>
            <person name="Karaoz U."/>
            <person name="Brodie E.L."/>
            <person name="Williams K.H."/>
            <person name="Hubbard S.S."/>
            <person name="Banfield J.F."/>
        </authorList>
    </citation>
    <scope>NUCLEOTIDE SEQUENCE [LARGE SCALE GENOMIC DNA]</scope>
</reference>
<dbReference type="PROSITE" id="PS01014">
    <property type="entry name" value="NUSG"/>
    <property type="match status" value="1"/>
</dbReference>
<dbReference type="InterPro" id="IPR014722">
    <property type="entry name" value="Rib_uL2_dom2"/>
</dbReference>
<dbReference type="InterPro" id="IPR047050">
    <property type="entry name" value="NGN"/>
</dbReference>
<evidence type="ECO:0000256" key="1">
    <source>
        <dbReference type="ARBA" id="ARBA00022472"/>
    </source>
</evidence>
<organism evidence="10 11">
    <name type="scientific">Candidatus Magasanikbacteria bacterium RIFCSPHIGHO2_02_FULL_45_10</name>
    <dbReference type="NCBI Taxonomy" id="1798679"/>
    <lineage>
        <taxon>Bacteria</taxon>
        <taxon>Candidatus Magasanikiibacteriota</taxon>
    </lineage>
</organism>
<dbReference type="SMART" id="SM00739">
    <property type="entry name" value="KOW"/>
    <property type="match status" value="1"/>
</dbReference>
<dbReference type="GO" id="GO:0006353">
    <property type="term" value="P:DNA-templated transcription termination"/>
    <property type="evidence" value="ECO:0007669"/>
    <property type="project" value="UniProtKB-UniRule"/>
</dbReference>
<dbReference type="GO" id="GO:0006354">
    <property type="term" value="P:DNA-templated transcription elongation"/>
    <property type="evidence" value="ECO:0007669"/>
    <property type="project" value="UniProtKB-UniRule"/>
</dbReference>
<evidence type="ECO:0000256" key="5">
    <source>
        <dbReference type="HAMAP-Rule" id="MF_00948"/>
    </source>
</evidence>
<dbReference type="CDD" id="cd06091">
    <property type="entry name" value="KOW_NusG"/>
    <property type="match status" value="1"/>
</dbReference>
<dbReference type="PROSITE" id="PS01108">
    <property type="entry name" value="RIBOSOMAL_L24"/>
    <property type="match status" value="1"/>
</dbReference>
<dbReference type="AlphaFoldDB" id="A0A1F6MC51"/>
<dbReference type="InterPro" id="IPR036735">
    <property type="entry name" value="NGN_dom_sf"/>
</dbReference>
<evidence type="ECO:0000313" key="10">
    <source>
        <dbReference type="EMBL" id="OGH69206.1"/>
    </source>
</evidence>